<proteinExistence type="predicted"/>
<evidence type="ECO:0000256" key="9">
    <source>
        <dbReference type="ARBA" id="ARBA00023136"/>
    </source>
</evidence>
<keyword evidence="8" id="KW-0406">Ion transport</keyword>
<gene>
    <name evidence="11" type="primary">KCNT1</name>
    <name evidence="11" type="ORF">CEXT_811961</name>
</gene>
<evidence type="ECO:0000256" key="2">
    <source>
        <dbReference type="ARBA" id="ARBA00022448"/>
    </source>
</evidence>
<dbReference type="InterPro" id="IPR047871">
    <property type="entry name" value="K_chnl_Slo-like"/>
</dbReference>
<reference evidence="11 12" key="1">
    <citation type="submission" date="2021-06" db="EMBL/GenBank/DDBJ databases">
        <title>Caerostris extrusa draft genome.</title>
        <authorList>
            <person name="Kono N."/>
            <person name="Arakawa K."/>
        </authorList>
    </citation>
    <scope>NUCLEOTIDE SEQUENCE [LARGE SCALE GENOMIC DNA]</scope>
</reference>
<comment type="subcellular location">
    <subcellularLocation>
        <location evidence="1">Membrane</location>
        <topology evidence="1">Multi-pass membrane protein</topology>
    </subcellularLocation>
</comment>
<evidence type="ECO:0000313" key="12">
    <source>
        <dbReference type="Proteomes" id="UP001054945"/>
    </source>
</evidence>
<evidence type="ECO:0000313" key="11">
    <source>
        <dbReference type="EMBL" id="GIY36358.1"/>
    </source>
</evidence>
<dbReference type="GO" id="GO:0005228">
    <property type="term" value="F:intracellular sodium-activated potassium channel activity"/>
    <property type="evidence" value="ECO:0007669"/>
    <property type="project" value="TreeGrafter"/>
</dbReference>
<keyword evidence="6" id="KW-0630">Potassium</keyword>
<keyword evidence="12" id="KW-1185">Reference proteome</keyword>
<dbReference type="AlphaFoldDB" id="A0AAV4SPQ3"/>
<evidence type="ECO:0000256" key="6">
    <source>
        <dbReference type="ARBA" id="ARBA00022958"/>
    </source>
</evidence>
<keyword evidence="9" id="KW-0472">Membrane</keyword>
<evidence type="ECO:0000256" key="8">
    <source>
        <dbReference type="ARBA" id="ARBA00023065"/>
    </source>
</evidence>
<keyword evidence="10 11" id="KW-0407">Ion channel</keyword>
<comment type="caution">
    <text evidence="11">The sequence shown here is derived from an EMBL/GenBank/DDBJ whole genome shotgun (WGS) entry which is preliminary data.</text>
</comment>
<evidence type="ECO:0000256" key="1">
    <source>
        <dbReference type="ARBA" id="ARBA00004141"/>
    </source>
</evidence>
<keyword evidence="7" id="KW-1133">Transmembrane helix</keyword>
<accession>A0AAV4SPQ3</accession>
<keyword evidence="4" id="KW-0812">Transmembrane</keyword>
<evidence type="ECO:0000256" key="7">
    <source>
        <dbReference type="ARBA" id="ARBA00022989"/>
    </source>
</evidence>
<evidence type="ECO:0000256" key="5">
    <source>
        <dbReference type="ARBA" id="ARBA00022826"/>
    </source>
</evidence>
<keyword evidence="3" id="KW-0633">Potassium transport</keyword>
<keyword evidence="2" id="KW-0813">Transport</keyword>
<evidence type="ECO:0000256" key="3">
    <source>
        <dbReference type="ARBA" id="ARBA00022538"/>
    </source>
</evidence>
<protein>
    <submittedName>
        <fullName evidence="11">Potassium channel subfamily T member 1</fullName>
    </submittedName>
</protein>
<dbReference type="EMBL" id="BPLR01010034">
    <property type="protein sequence ID" value="GIY36358.1"/>
    <property type="molecule type" value="Genomic_DNA"/>
</dbReference>
<evidence type="ECO:0000256" key="10">
    <source>
        <dbReference type="ARBA" id="ARBA00023303"/>
    </source>
</evidence>
<sequence>MITFVRLLLGIDQAPGSGFLSSMKITKEDMWIRTYGRLYQKLCSSTCEIPIGIYRTQMAGPCEASTVSLELADSERNRITSDIERQEISNLVKNRMNDLRLPTEDYGVTFGR</sequence>
<name>A0AAV4SPQ3_CAEEX</name>
<evidence type="ECO:0000256" key="4">
    <source>
        <dbReference type="ARBA" id="ARBA00022692"/>
    </source>
</evidence>
<dbReference type="GO" id="GO:0005886">
    <property type="term" value="C:plasma membrane"/>
    <property type="evidence" value="ECO:0007669"/>
    <property type="project" value="TreeGrafter"/>
</dbReference>
<dbReference type="PANTHER" id="PTHR10027:SF10">
    <property type="entry name" value="SLOWPOKE 2, ISOFORM D"/>
    <property type="match status" value="1"/>
</dbReference>
<keyword evidence="5" id="KW-0631">Potassium channel</keyword>
<dbReference type="PANTHER" id="PTHR10027">
    <property type="entry name" value="CALCIUM-ACTIVATED POTASSIUM CHANNEL ALPHA CHAIN"/>
    <property type="match status" value="1"/>
</dbReference>
<dbReference type="GO" id="GO:0015271">
    <property type="term" value="F:outward rectifier potassium channel activity"/>
    <property type="evidence" value="ECO:0007669"/>
    <property type="project" value="TreeGrafter"/>
</dbReference>
<organism evidence="11 12">
    <name type="scientific">Caerostris extrusa</name>
    <name type="common">Bark spider</name>
    <name type="synonym">Caerostris bankana</name>
    <dbReference type="NCBI Taxonomy" id="172846"/>
    <lineage>
        <taxon>Eukaryota</taxon>
        <taxon>Metazoa</taxon>
        <taxon>Ecdysozoa</taxon>
        <taxon>Arthropoda</taxon>
        <taxon>Chelicerata</taxon>
        <taxon>Arachnida</taxon>
        <taxon>Araneae</taxon>
        <taxon>Araneomorphae</taxon>
        <taxon>Entelegynae</taxon>
        <taxon>Araneoidea</taxon>
        <taxon>Araneidae</taxon>
        <taxon>Caerostris</taxon>
    </lineage>
</organism>
<dbReference type="Proteomes" id="UP001054945">
    <property type="component" value="Unassembled WGS sequence"/>
</dbReference>